<reference evidence="2 3" key="1">
    <citation type="journal article" date="2016" name="Nat. Commun.">
        <title>Thousands of microbial genomes shed light on interconnected biogeochemical processes in an aquifer system.</title>
        <authorList>
            <person name="Anantharaman K."/>
            <person name="Brown C.T."/>
            <person name="Hug L.A."/>
            <person name="Sharon I."/>
            <person name="Castelle C.J."/>
            <person name="Probst A.J."/>
            <person name="Thomas B.C."/>
            <person name="Singh A."/>
            <person name="Wilkins M.J."/>
            <person name="Karaoz U."/>
            <person name="Brodie E.L."/>
            <person name="Williams K.H."/>
            <person name="Hubbard S.S."/>
            <person name="Banfield J.F."/>
        </authorList>
    </citation>
    <scope>NUCLEOTIDE SEQUENCE [LARGE SCALE GENOMIC DNA]</scope>
</reference>
<sequence>MMIFAPSRGKLGKTVLLLAAILFLWTATFGLLYHTGQMNLDGTISGCLFDGQTEACTMNFSEHVSLWQSILRSLPASFALFSIFAAIYFAAAVLWQRTLFELSEYAAFRRRLYIKQHPHVRLFDTLREIFSQGILNSKIYATVTM</sequence>
<proteinExistence type="predicted"/>
<evidence type="ECO:0000313" key="2">
    <source>
        <dbReference type="EMBL" id="OGZ11895.1"/>
    </source>
</evidence>
<keyword evidence="1" id="KW-0812">Transmembrane</keyword>
<dbReference type="Proteomes" id="UP000178534">
    <property type="component" value="Unassembled WGS sequence"/>
</dbReference>
<evidence type="ECO:0000256" key="1">
    <source>
        <dbReference type="SAM" id="Phobius"/>
    </source>
</evidence>
<name>A0A1G2DE29_9BACT</name>
<evidence type="ECO:0000313" key="3">
    <source>
        <dbReference type="Proteomes" id="UP000178534"/>
    </source>
</evidence>
<keyword evidence="1" id="KW-1133">Transmembrane helix</keyword>
<keyword evidence="1" id="KW-0472">Membrane</keyword>
<gene>
    <name evidence="2" type="ORF">A2942_01885</name>
</gene>
<feature type="transmembrane region" description="Helical" evidence="1">
    <location>
        <begin position="74"/>
        <end position="95"/>
    </location>
</feature>
<protein>
    <submittedName>
        <fullName evidence="2">Uncharacterized protein</fullName>
    </submittedName>
</protein>
<dbReference type="STRING" id="1798665.A2942_01885"/>
<comment type="caution">
    <text evidence="2">The sequence shown here is derived from an EMBL/GenBank/DDBJ whole genome shotgun (WGS) entry which is preliminary data.</text>
</comment>
<dbReference type="EMBL" id="MHLP01000031">
    <property type="protein sequence ID" value="OGZ11895.1"/>
    <property type="molecule type" value="Genomic_DNA"/>
</dbReference>
<accession>A0A1G2DE29</accession>
<organism evidence="2 3">
    <name type="scientific">Candidatus Lloydbacteria bacterium RIFCSPLOWO2_01_FULL_50_20</name>
    <dbReference type="NCBI Taxonomy" id="1798665"/>
    <lineage>
        <taxon>Bacteria</taxon>
        <taxon>Candidatus Lloydiibacteriota</taxon>
    </lineage>
</organism>
<dbReference type="AlphaFoldDB" id="A0A1G2DE29"/>